<comment type="caution">
    <text evidence="2">The sequence shown here is derived from an EMBL/GenBank/DDBJ whole genome shotgun (WGS) entry which is preliminary data.</text>
</comment>
<reference evidence="2" key="1">
    <citation type="submission" date="2022-05" db="EMBL/GenBank/DDBJ databases">
        <authorList>
            <person name="Okamura Y."/>
        </authorList>
    </citation>
    <scope>NUCLEOTIDE SEQUENCE</scope>
</reference>
<dbReference type="EMBL" id="CALOZG010000085">
    <property type="protein sequence ID" value="CAH4037265.1"/>
    <property type="molecule type" value="Genomic_DNA"/>
</dbReference>
<evidence type="ECO:0000313" key="2">
    <source>
        <dbReference type="EMBL" id="CAH4037265.1"/>
    </source>
</evidence>
<organism evidence="2 3">
    <name type="scientific">Pieris brassicae</name>
    <name type="common">White butterfly</name>
    <name type="synonym">Large white butterfly</name>
    <dbReference type="NCBI Taxonomy" id="7116"/>
    <lineage>
        <taxon>Eukaryota</taxon>
        <taxon>Metazoa</taxon>
        <taxon>Ecdysozoa</taxon>
        <taxon>Arthropoda</taxon>
        <taxon>Hexapoda</taxon>
        <taxon>Insecta</taxon>
        <taxon>Pterygota</taxon>
        <taxon>Neoptera</taxon>
        <taxon>Endopterygota</taxon>
        <taxon>Lepidoptera</taxon>
        <taxon>Glossata</taxon>
        <taxon>Ditrysia</taxon>
        <taxon>Papilionoidea</taxon>
        <taxon>Pieridae</taxon>
        <taxon>Pierinae</taxon>
        <taxon>Pieris</taxon>
    </lineage>
</organism>
<protein>
    <submittedName>
        <fullName evidence="2">Uncharacterized protein</fullName>
    </submittedName>
</protein>
<gene>
    <name evidence="2" type="ORF">PIBRA_LOCUS12970</name>
</gene>
<dbReference type="AlphaFoldDB" id="A0A9P0TX83"/>
<keyword evidence="1" id="KW-0732">Signal</keyword>
<accession>A0A9P0TX83</accession>
<feature type="chain" id="PRO_5040302805" evidence="1">
    <location>
        <begin position="17"/>
        <end position="187"/>
    </location>
</feature>
<evidence type="ECO:0000313" key="3">
    <source>
        <dbReference type="Proteomes" id="UP001152562"/>
    </source>
</evidence>
<proteinExistence type="predicted"/>
<dbReference type="Proteomes" id="UP001152562">
    <property type="component" value="Unassembled WGS sequence"/>
</dbReference>
<feature type="signal peptide" evidence="1">
    <location>
        <begin position="1"/>
        <end position="16"/>
    </location>
</feature>
<name>A0A9P0TX83_PIEBR</name>
<sequence length="187" mass="21968">MFLSLLFTHIFLSVNGKEVEKTYVVFPVPLDLPHRNEKAEQCWVRIEDNEILETVAVYCYIAQGFLRNHIYDYNSRKMTDDNIDVSLWSEEPRIQEINPPKTINRKSGVVDWKITTILDPITHLRLYVTQDANCRLIMYSREAETNYKVDCDKILFFINDRMTNGAQLHNITTKLPVIILIVMFIIL</sequence>
<keyword evidence="3" id="KW-1185">Reference proteome</keyword>
<evidence type="ECO:0000256" key="1">
    <source>
        <dbReference type="SAM" id="SignalP"/>
    </source>
</evidence>